<protein>
    <submittedName>
        <fullName evidence="2">Uncharacterized protein</fullName>
    </submittedName>
</protein>
<proteinExistence type="predicted"/>
<feature type="region of interest" description="Disordered" evidence="1">
    <location>
        <begin position="121"/>
        <end position="193"/>
    </location>
</feature>
<keyword evidence="3" id="KW-1185">Reference proteome</keyword>
<dbReference type="AlphaFoldDB" id="A0AAD7TTV4"/>
<reference evidence="2" key="1">
    <citation type="submission" date="2022-11" db="EMBL/GenBank/DDBJ databases">
        <title>Genome Sequence of Cubamyces cubensis.</title>
        <authorList>
            <person name="Buettner E."/>
        </authorList>
    </citation>
    <scope>NUCLEOTIDE SEQUENCE</scope>
    <source>
        <strain evidence="2">MPL-01</strain>
    </source>
</reference>
<evidence type="ECO:0000313" key="3">
    <source>
        <dbReference type="Proteomes" id="UP001215151"/>
    </source>
</evidence>
<feature type="region of interest" description="Disordered" evidence="1">
    <location>
        <begin position="72"/>
        <end position="91"/>
    </location>
</feature>
<feature type="compositionally biased region" description="Polar residues" evidence="1">
    <location>
        <begin position="157"/>
        <end position="181"/>
    </location>
</feature>
<dbReference type="EMBL" id="JAPEVG010000118">
    <property type="protein sequence ID" value="KAJ8482268.1"/>
    <property type="molecule type" value="Genomic_DNA"/>
</dbReference>
<sequence length="1038" mass="118396">MAPNTPLRTRMGSRVQSRKAVCELCGVEFASRGLFNHFRKCRKQASQAINTAQRKAEYRANIHAQLLKDLGSNSELHPHHSAQPVPAAATSSVLPARDLSLPRAADTSTLVDHGLVTPLTRAVRDTAPDLETPATPNRPTAQDVPPMAPMGHAGPEHSSSCLHSNAPATSSDPNVSDTPQSVRPGPAGVEQPDATLSYEADSIKVEYHPSSGRPTQVFRFEEFNRHRIAEPPPPPPAKPWNPFNTRTDFEFAELTLDAGLSDQHLDALIKMIRRIVQNANDFTFNSHVDVRKTWDAAANKVTPFTKHVITATYKKEPRQYDLYTRDLWDYCKDLLRDPYVVRQMEWDAQRLYRFDGASARWVRFIDEPLTANSSWTTQSKLPTTHKPLLLILYADKTKLSSFGTAKGYPVIVRCGNLPVHIRNGEGPGGGRIVGWLPIVEEEAGEKHKTGFVNFKRIVWHESFRKILEPIRAHSHTGVWYICGDEVHRCVCPHVAILSSDYEEQCVMSLIRGGNGLFPCPMCLVPKLSLGDYQPDYPERTGSEAQAILELAMAQRTVKDREEVLQQWSLRPIQNAFLELGHSDPYKALSFDRLHASHSGLFGHHYWVQFKKHVVEVSNDAVKLIDAQFNAMPRWSGLIHFNEVMGTSFTDGSKYEDISKNLPFVAHNVVTEVTSLAGYQLLVTIRRYLEEDMYVGLPLQTEWTLANGRELQRRHNAQLQKYRELFEDDEDEKNWNFPKMHTRKHAFDDIEQKGVSRNFNTKPNEKMHGPIKKAYRTRTNRRDVAMQLLNIDHHFYIAGHIRTQLDELDAYLKARAEEDAEDSEPLSDSLGGGHISLGARQNKCTIAQFLEAHRDDVAFRNFEQRLSKFLTKEYKAHNIPLPQNKPIKFLLSSMITEYRLLRVNYESMADWRQDTDLIRCSPSFFGMPRYDCIILRSAVGPDFFGRLLCMFTCTVGDKVEPIALILPYNKPTRALPVKDHDLRFYRLHEQTRQRAEFVSLHAVRRGALLVQDFETKDDYLVHDLIDSDMFFRVQALREL</sequence>
<evidence type="ECO:0000313" key="2">
    <source>
        <dbReference type="EMBL" id="KAJ8482268.1"/>
    </source>
</evidence>
<accession>A0AAD7TTV4</accession>
<gene>
    <name evidence="2" type="ORF">ONZ51_g5476</name>
</gene>
<comment type="caution">
    <text evidence="2">The sequence shown here is derived from an EMBL/GenBank/DDBJ whole genome shotgun (WGS) entry which is preliminary data.</text>
</comment>
<organism evidence="2 3">
    <name type="scientific">Trametes cubensis</name>
    <dbReference type="NCBI Taxonomy" id="1111947"/>
    <lineage>
        <taxon>Eukaryota</taxon>
        <taxon>Fungi</taxon>
        <taxon>Dikarya</taxon>
        <taxon>Basidiomycota</taxon>
        <taxon>Agaricomycotina</taxon>
        <taxon>Agaricomycetes</taxon>
        <taxon>Polyporales</taxon>
        <taxon>Polyporaceae</taxon>
        <taxon>Trametes</taxon>
    </lineage>
</organism>
<dbReference type="InterPro" id="IPR041078">
    <property type="entry name" value="Plavaka"/>
</dbReference>
<evidence type="ECO:0000256" key="1">
    <source>
        <dbReference type="SAM" id="MobiDB-lite"/>
    </source>
</evidence>
<dbReference type="Proteomes" id="UP001215151">
    <property type="component" value="Unassembled WGS sequence"/>
</dbReference>
<dbReference type="Pfam" id="PF18759">
    <property type="entry name" value="Plavaka"/>
    <property type="match status" value="1"/>
</dbReference>
<name>A0AAD7TTV4_9APHY</name>